<dbReference type="AlphaFoldDB" id="A0CJR9"/>
<dbReference type="HOGENOM" id="CLU_564389_0_0_1"/>
<dbReference type="InParanoid" id="A0CJR9"/>
<organism evidence="1 2">
    <name type="scientific">Paramecium tetraurelia</name>
    <dbReference type="NCBI Taxonomy" id="5888"/>
    <lineage>
        <taxon>Eukaryota</taxon>
        <taxon>Sar</taxon>
        <taxon>Alveolata</taxon>
        <taxon>Ciliophora</taxon>
        <taxon>Intramacronucleata</taxon>
        <taxon>Oligohymenophorea</taxon>
        <taxon>Peniculida</taxon>
        <taxon>Parameciidae</taxon>
        <taxon>Paramecium</taxon>
    </lineage>
</organism>
<name>A0CJR9_PARTE</name>
<dbReference type="RefSeq" id="XP_001438433.1">
    <property type="nucleotide sequence ID" value="XM_001438396.1"/>
</dbReference>
<proteinExistence type="predicted"/>
<dbReference type="EMBL" id="CT868096">
    <property type="protein sequence ID" value="CAK71036.1"/>
    <property type="molecule type" value="Genomic_DNA"/>
</dbReference>
<dbReference type="OMA" id="RMHNANT"/>
<accession>A0CJR9</accession>
<gene>
    <name evidence="1" type="ORF">GSPATT00000748001</name>
</gene>
<evidence type="ECO:0000313" key="1">
    <source>
        <dbReference type="EMBL" id="CAK71036.1"/>
    </source>
</evidence>
<reference evidence="1 2" key="1">
    <citation type="journal article" date="2006" name="Nature">
        <title>Global trends of whole-genome duplications revealed by the ciliate Paramecium tetraurelia.</title>
        <authorList>
            <consortium name="Genoscope"/>
            <person name="Aury J.-M."/>
            <person name="Jaillon O."/>
            <person name="Duret L."/>
            <person name="Noel B."/>
            <person name="Jubin C."/>
            <person name="Porcel B.M."/>
            <person name="Segurens B."/>
            <person name="Daubin V."/>
            <person name="Anthouard V."/>
            <person name="Aiach N."/>
            <person name="Arnaiz O."/>
            <person name="Billaut A."/>
            <person name="Beisson J."/>
            <person name="Blanc I."/>
            <person name="Bouhouche K."/>
            <person name="Camara F."/>
            <person name="Duharcourt S."/>
            <person name="Guigo R."/>
            <person name="Gogendeau D."/>
            <person name="Katinka M."/>
            <person name="Keller A.-M."/>
            <person name="Kissmehl R."/>
            <person name="Klotz C."/>
            <person name="Koll F."/>
            <person name="Le Moue A."/>
            <person name="Lepere C."/>
            <person name="Malinsky S."/>
            <person name="Nowacki M."/>
            <person name="Nowak J.K."/>
            <person name="Plattner H."/>
            <person name="Poulain J."/>
            <person name="Ruiz F."/>
            <person name="Serrano V."/>
            <person name="Zagulski M."/>
            <person name="Dessen P."/>
            <person name="Betermier M."/>
            <person name="Weissenbach J."/>
            <person name="Scarpelli C."/>
            <person name="Schachter V."/>
            <person name="Sperling L."/>
            <person name="Meyer E."/>
            <person name="Cohen J."/>
            <person name="Wincker P."/>
        </authorList>
    </citation>
    <scope>NUCLEOTIDE SEQUENCE [LARGE SCALE GENOMIC DNA]</scope>
    <source>
        <strain evidence="1 2">Stock d4-2</strain>
    </source>
</reference>
<dbReference type="KEGG" id="ptm:GSPATT00000748001"/>
<evidence type="ECO:0000313" key="2">
    <source>
        <dbReference type="Proteomes" id="UP000000600"/>
    </source>
</evidence>
<dbReference type="OrthoDB" id="302426at2759"/>
<protein>
    <submittedName>
        <fullName evidence="1">Uncharacterized protein</fullName>
    </submittedName>
</protein>
<dbReference type="GeneID" id="5024218"/>
<sequence>MQFQSILTQKREEFRVSIRKQEIEAIFKSRRLMLVEQSSLTQSLSQIFVQIKQHLLAQDQSQLLGLLKQLYTKILVEKTISIQLNEFNFIFEILENYAQYSDDVLETILLIIYGLTFSSTIDEFEAFLQSSQLLSQLNGLSYNCSQFSLDFVDLLLLILENIARKSNACLNQLIQNNFLIVIKWMLETVEIQNNEKCVISLLGFLSVFVEQSFNKEYKDLQIILLNINILCKILLKINYFSIEQLLNDSDNLEKYEIKINLITKLLNVIKYYTDKLQQQANIYEYKYVWKVVILINFSDCQLIIFQKITSYILSIQTQSNEFSIKYILKENQQILENLISTLSKQHNPSGDIEKFRMHNANTFRNIYQHLDQTNLKIYEQSLTDLIEIEQSCKVLSILLECLYILIQRFADLKYLPLIEIKLKQCYECSCWQSLKYLMLSIALISEQDAMKSLKESKIGYYLELLSQSGSKQIQTLACKLLEQI</sequence>
<keyword evidence="2" id="KW-1185">Reference proteome</keyword>
<dbReference type="Proteomes" id="UP000000600">
    <property type="component" value="Unassembled WGS sequence"/>
</dbReference>